<dbReference type="RefSeq" id="WP_058707690.1">
    <property type="nucleotide sequence ID" value="NZ_JACETZ010000001.1"/>
</dbReference>
<dbReference type="PANTHER" id="PTHR42716:SF2">
    <property type="entry name" value="L-ASPARTATE OXIDASE, CHLOROPLASTIC"/>
    <property type="match status" value="1"/>
</dbReference>
<evidence type="ECO:0000256" key="3">
    <source>
        <dbReference type="ARBA" id="ARBA00004950"/>
    </source>
</evidence>
<keyword evidence="8 16" id="KW-0285">Flavoprotein</keyword>
<dbReference type="Gene3D" id="1.20.58.100">
    <property type="entry name" value="Fumarate reductase/succinate dehydrogenase flavoprotein-like, C-terminal domain"/>
    <property type="match status" value="1"/>
</dbReference>
<dbReference type="InterPro" id="IPR036188">
    <property type="entry name" value="FAD/NAD-bd_sf"/>
</dbReference>
<dbReference type="InterPro" id="IPR015939">
    <property type="entry name" value="Fum_Rdtase/Succ_DH_flav-like_C"/>
</dbReference>
<evidence type="ECO:0000256" key="13">
    <source>
        <dbReference type="ARBA" id="ARBA00048305"/>
    </source>
</evidence>
<gene>
    <name evidence="20" type="ORF">RSA13_09325</name>
</gene>
<comment type="subcellular location">
    <subcellularLocation>
        <location evidence="2 16">Cytoplasm</location>
    </subcellularLocation>
</comment>
<evidence type="ECO:0000259" key="19">
    <source>
        <dbReference type="Pfam" id="PF02910"/>
    </source>
</evidence>
<dbReference type="SUPFAM" id="SSF56425">
    <property type="entry name" value="Succinate dehydrogenase/fumarate reductase flavoprotein, catalytic domain"/>
    <property type="match status" value="1"/>
</dbReference>
<organism evidence="20 21">
    <name type="scientific">Pantoea stewartii</name>
    <dbReference type="NCBI Taxonomy" id="66269"/>
    <lineage>
        <taxon>Bacteria</taxon>
        <taxon>Pseudomonadati</taxon>
        <taxon>Pseudomonadota</taxon>
        <taxon>Gammaproteobacteria</taxon>
        <taxon>Enterobacterales</taxon>
        <taxon>Erwiniaceae</taxon>
        <taxon>Pantoea</taxon>
    </lineage>
</organism>
<dbReference type="GO" id="GO:0008734">
    <property type="term" value="F:L-aspartate oxidase activity"/>
    <property type="evidence" value="ECO:0007669"/>
    <property type="project" value="UniProtKB-UniRule"/>
</dbReference>
<comment type="function">
    <text evidence="16">Catalyzes the oxidation of L-aspartate to iminoaspartate.</text>
</comment>
<dbReference type="SUPFAM" id="SSF46977">
    <property type="entry name" value="Succinate dehydrogenase/fumarate reductase flavoprotein C-terminal domain"/>
    <property type="match status" value="1"/>
</dbReference>
<name>A0AB34VII9_9GAMM</name>
<proteinExistence type="inferred from homology"/>
<evidence type="ECO:0000256" key="10">
    <source>
        <dbReference type="ARBA" id="ARBA00022741"/>
    </source>
</evidence>
<evidence type="ECO:0000256" key="17">
    <source>
        <dbReference type="SAM" id="Coils"/>
    </source>
</evidence>
<comment type="similarity">
    <text evidence="4 16">Belongs to the FAD-dependent oxidoreductase 2 family. NadB subfamily.</text>
</comment>
<keyword evidence="7" id="KW-0963">Cytoplasm</keyword>
<evidence type="ECO:0000256" key="11">
    <source>
        <dbReference type="ARBA" id="ARBA00022827"/>
    </source>
</evidence>
<feature type="active site" description="Proton acceptor" evidence="15">
    <location>
        <position position="304"/>
    </location>
</feature>
<comment type="pathway">
    <text evidence="3 16">Cofactor biosynthesis; NAD(+) biosynthesis; iminoaspartate from L-aspartate (oxidase route): step 1/1.</text>
</comment>
<dbReference type="EC" id="1.4.3.16" evidence="5 14"/>
<evidence type="ECO:0000256" key="2">
    <source>
        <dbReference type="ARBA" id="ARBA00004496"/>
    </source>
</evidence>
<feature type="coiled-coil region" evidence="17">
    <location>
        <begin position="467"/>
        <end position="494"/>
    </location>
</feature>
<comment type="catalytic activity">
    <reaction evidence="13">
        <text>L-aspartate + O2 = iminosuccinate + H2O2</text>
        <dbReference type="Rhea" id="RHEA:25876"/>
        <dbReference type="ChEBI" id="CHEBI:15379"/>
        <dbReference type="ChEBI" id="CHEBI:16240"/>
        <dbReference type="ChEBI" id="CHEBI:29991"/>
        <dbReference type="ChEBI" id="CHEBI:77875"/>
        <dbReference type="EC" id="1.4.3.16"/>
    </reaction>
    <physiologicalReaction direction="left-to-right" evidence="13">
        <dbReference type="Rhea" id="RHEA:25877"/>
    </physiologicalReaction>
</comment>
<comment type="caution">
    <text evidence="20">The sequence shown here is derived from an EMBL/GenBank/DDBJ whole genome shotgun (WGS) entry which is preliminary data.</text>
</comment>
<keyword evidence="9 16" id="KW-0662">Pyridine nucleotide biosynthesis</keyword>
<dbReference type="InterPro" id="IPR027477">
    <property type="entry name" value="Succ_DH/fumarate_Rdtase_cat_sf"/>
</dbReference>
<evidence type="ECO:0000256" key="15">
    <source>
        <dbReference type="PIRSR" id="PIRSR000171-1"/>
    </source>
</evidence>
<dbReference type="GO" id="GO:0034628">
    <property type="term" value="P:'de novo' NAD+ biosynthetic process from L-aspartate"/>
    <property type="evidence" value="ECO:0007669"/>
    <property type="project" value="TreeGrafter"/>
</dbReference>
<dbReference type="Pfam" id="PF00890">
    <property type="entry name" value="FAD_binding_2"/>
    <property type="match status" value="1"/>
</dbReference>
<dbReference type="FunFam" id="1.20.58.100:FF:000002">
    <property type="entry name" value="L-aspartate oxidase"/>
    <property type="match status" value="1"/>
</dbReference>
<dbReference type="Gene3D" id="3.50.50.60">
    <property type="entry name" value="FAD/NAD(P)-binding domain"/>
    <property type="match status" value="1"/>
</dbReference>
<dbReference type="InterPro" id="IPR005288">
    <property type="entry name" value="NadB"/>
</dbReference>
<dbReference type="PIRSF" id="PIRSF000171">
    <property type="entry name" value="SDHA_APRA_LASPO"/>
    <property type="match status" value="1"/>
</dbReference>
<dbReference type="Gene3D" id="3.90.700.10">
    <property type="entry name" value="Succinate dehydrogenase/fumarate reductase flavoprotein, catalytic domain"/>
    <property type="match status" value="1"/>
</dbReference>
<dbReference type="SUPFAM" id="SSF51905">
    <property type="entry name" value="FAD/NAD(P)-binding domain"/>
    <property type="match status" value="1"/>
</dbReference>
<evidence type="ECO:0000256" key="8">
    <source>
        <dbReference type="ARBA" id="ARBA00022630"/>
    </source>
</evidence>
<dbReference type="GO" id="GO:0005737">
    <property type="term" value="C:cytoplasm"/>
    <property type="evidence" value="ECO:0007669"/>
    <property type="project" value="UniProtKB-SubCell"/>
</dbReference>
<keyword evidence="17" id="KW-0175">Coiled coil</keyword>
<evidence type="ECO:0000256" key="12">
    <source>
        <dbReference type="ARBA" id="ARBA00023002"/>
    </source>
</evidence>
<dbReference type="FunFam" id="3.50.50.60:FF:000060">
    <property type="entry name" value="L-aspartate oxidase"/>
    <property type="match status" value="1"/>
</dbReference>
<feature type="domain" description="Fumarate reductase/succinate dehydrogenase flavoprotein-like C-terminal" evidence="19">
    <location>
        <begin position="455"/>
        <end position="535"/>
    </location>
</feature>
<dbReference type="InterPro" id="IPR037099">
    <property type="entry name" value="Fum_R/Succ_DH_flav-like_C_sf"/>
</dbReference>
<evidence type="ECO:0000256" key="7">
    <source>
        <dbReference type="ARBA" id="ARBA00022490"/>
    </source>
</evidence>
<evidence type="ECO:0000256" key="1">
    <source>
        <dbReference type="ARBA" id="ARBA00001974"/>
    </source>
</evidence>
<dbReference type="PRINTS" id="PR00368">
    <property type="entry name" value="FADPNR"/>
</dbReference>
<dbReference type="FunFam" id="3.90.700.10:FF:000002">
    <property type="entry name" value="L-aspartate oxidase"/>
    <property type="match status" value="1"/>
</dbReference>
<keyword evidence="11 16" id="KW-0274">FAD</keyword>
<accession>A0AB34VII9</accession>
<dbReference type="EMBL" id="LDSI01000010">
    <property type="protein sequence ID" value="KTS98695.1"/>
    <property type="molecule type" value="Genomic_DNA"/>
</dbReference>
<comment type="cofactor">
    <cofactor evidence="1 16">
        <name>FAD</name>
        <dbReference type="ChEBI" id="CHEBI:57692"/>
    </cofactor>
</comment>
<dbReference type="Pfam" id="PF02910">
    <property type="entry name" value="Succ_DH_flav_C"/>
    <property type="match status" value="1"/>
</dbReference>
<dbReference type="PANTHER" id="PTHR42716">
    <property type="entry name" value="L-ASPARTATE OXIDASE"/>
    <property type="match status" value="1"/>
</dbReference>
<keyword evidence="12 16" id="KW-0560">Oxidoreductase</keyword>
<evidence type="ECO:0000259" key="18">
    <source>
        <dbReference type="Pfam" id="PF00890"/>
    </source>
</evidence>
<evidence type="ECO:0000256" key="4">
    <source>
        <dbReference type="ARBA" id="ARBA00008562"/>
    </source>
</evidence>
<feature type="domain" description="FAD-dependent oxidoreductase 2 FAD-binding" evidence="18">
    <location>
        <begin position="24"/>
        <end position="406"/>
    </location>
</feature>
<dbReference type="NCBIfam" id="NF006567">
    <property type="entry name" value="PRK09077.1"/>
    <property type="match status" value="1"/>
</dbReference>
<dbReference type="NCBIfam" id="TIGR00551">
    <property type="entry name" value="nadB"/>
    <property type="match status" value="1"/>
</dbReference>
<evidence type="ECO:0000256" key="6">
    <source>
        <dbReference type="ARBA" id="ARBA00021901"/>
    </source>
</evidence>
<dbReference type="InterPro" id="IPR003953">
    <property type="entry name" value="FAD-dep_OxRdtase_2_FAD-bd"/>
</dbReference>
<evidence type="ECO:0000256" key="16">
    <source>
        <dbReference type="RuleBase" id="RU362049"/>
    </source>
</evidence>
<keyword evidence="10" id="KW-0547">Nucleotide-binding</keyword>
<protein>
    <recommendedName>
        <fullName evidence="6 14">L-aspartate oxidase</fullName>
        <ecNumber evidence="5 14">1.4.3.16</ecNumber>
    </recommendedName>
</protein>
<evidence type="ECO:0000313" key="20">
    <source>
        <dbReference type="EMBL" id="KTS98695.1"/>
    </source>
</evidence>
<evidence type="ECO:0000256" key="14">
    <source>
        <dbReference type="NCBIfam" id="TIGR00551"/>
    </source>
</evidence>
<reference evidence="20 21" key="1">
    <citation type="journal article" date="2016" name="Front. Microbiol.">
        <title>Genomic Resource of Rice Seed Associated Bacteria.</title>
        <authorList>
            <person name="Midha S."/>
            <person name="Bansal K."/>
            <person name="Sharma S."/>
            <person name="Kumar N."/>
            <person name="Patil P.P."/>
            <person name="Chaudhry V."/>
            <person name="Patil P.B."/>
        </authorList>
    </citation>
    <scope>NUCLEOTIDE SEQUENCE [LARGE SCALE GENOMIC DNA]</scope>
    <source>
        <strain evidence="20 21">RSA13</strain>
    </source>
</reference>
<evidence type="ECO:0000256" key="5">
    <source>
        <dbReference type="ARBA" id="ARBA00012173"/>
    </source>
</evidence>
<dbReference type="AlphaFoldDB" id="A0AB34VII9"/>
<evidence type="ECO:0000313" key="21">
    <source>
        <dbReference type="Proteomes" id="UP000072520"/>
    </source>
</evidence>
<evidence type="ECO:0000256" key="9">
    <source>
        <dbReference type="ARBA" id="ARBA00022642"/>
    </source>
</evidence>
<sequence>MLGSFLFSKLNTMTTFSPSDYQCDVLIVGSGAAGLSLALRLASHYRVTVLSKAQVNEGSTLYAQGGIAAVFDETDSVDSHVEDTLIAGAGLCDREAVSFVASNARHCVQWLIDHGVAFDTDPQAGGEMRYHLTREGGHSHRRILHSADATGREVETTLVGQALRHPNIRILERTNAVDLILSDKLGLPGPRRVMGAWIWNRNRERVETCQARAVVLATGGAAKVYQYTTNPDVASGDGIAMAWRAGCRVANLEFNQFHPTCLFHPQAQNFLLTEALRGEGAWLVRPDGSRFMPDFDERAELAPRDIVARAIDHEMKRLGVDCMYLDISHQPPAFIRSHFPMIYEKLLTFGFDLTKDRIPVVPAAHYTCGGVVVDRHGRTDIDCLYAIGEVSYTGLHGANRLASNSVLECLVYGWSAAEDLMRILPETETVDRLPAWDESQVDDADERVVIQHNWHELRLFMWDYVGIVRTTKRLERALRRISLLQQEIDEYYRHFRLSNNLLELRNLVQVAELMVRCALQRKESRGLHFIRDYPDTLAEAQPTVLQPGDHINK</sequence>
<dbReference type="Proteomes" id="UP000072520">
    <property type="component" value="Unassembled WGS sequence"/>
</dbReference>
<dbReference type="GO" id="GO:0000166">
    <property type="term" value="F:nucleotide binding"/>
    <property type="evidence" value="ECO:0007669"/>
    <property type="project" value="UniProtKB-KW"/>
</dbReference>